<evidence type="ECO:0000256" key="1">
    <source>
        <dbReference type="SAM" id="MobiDB-lite"/>
    </source>
</evidence>
<sequence>MPEDTGTYILRKGHAPVVHGDAYNGLKCFSDLRDAKNYTVIRKYVKKKGMRRLDLIYRLSRGIASAAPKTSTGIEHADALAKAGGRKANWKLYKVGDYLNMNNYSFYQAEITMAKHRLQQPTNKKPDVLPKVKPDLAPKPKPQ</sequence>
<reference evidence="2 3" key="1">
    <citation type="submission" date="2023-08" db="EMBL/GenBank/DDBJ databases">
        <title>A Necator americanus chromosomal reference genome.</title>
        <authorList>
            <person name="Ilik V."/>
            <person name="Petrzelkova K.J."/>
            <person name="Pardy F."/>
            <person name="Fuh T."/>
            <person name="Niatou-Singa F.S."/>
            <person name="Gouil Q."/>
            <person name="Baker L."/>
            <person name="Ritchie M.E."/>
            <person name="Jex A.R."/>
            <person name="Gazzola D."/>
            <person name="Li H."/>
            <person name="Toshio Fujiwara R."/>
            <person name="Zhan B."/>
            <person name="Aroian R.V."/>
            <person name="Pafco B."/>
            <person name="Schwarz E.M."/>
        </authorList>
    </citation>
    <scope>NUCLEOTIDE SEQUENCE [LARGE SCALE GENOMIC DNA]</scope>
    <source>
        <strain evidence="2 3">Aroian</strain>
        <tissue evidence="2">Whole animal</tissue>
    </source>
</reference>
<organism evidence="2 3">
    <name type="scientific">Necator americanus</name>
    <name type="common">Human hookworm</name>
    <dbReference type="NCBI Taxonomy" id="51031"/>
    <lineage>
        <taxon>Eukaryota</taxon>
        <taxon>Metazoa</taxon>
        <taxon>Ecdysozoa</taxon>
        <taxon>Nematoda</taxon>
        <taxon>Chromadorea</taxon>
        <taxon>Rhabditida</taxon>
        <taxon>Rhabditina</taxon>
        <taxon>Rhabditomorpha</taxon>
        <taxon>Strongyloidea</taxon>
        <taxon>Ancylostomatidae</taxon>
        <taxon>Bunostominae</taxon>
        <taxon>Necator</taxon>
    </lineage>
</organism>
<evidence type="ECO:0000313" key="2">
    <source>
        <dbReference type="EMBL" id="KAK6750792.1"/>
    </source>
</evidence>
<dbReference type="Proteomes" id="UP001303046">
    <property type="component" value="Unassembled WGS sequence"/>
</dbReference>
<dbReference type="EMBL" id="JAVFWL010000004">
    <property type="protein sequence ID" value="KAK6750792.1"/>
    <property type="molecule type" value="Genomic_DNA"/>
</dbReference>
<dbReference type="InterPro" id="IPR026193">
    <property type="entry name" value="NDUFV3"/>
</dbReference>
<name>A0ABR1DK85_NECAM</name>
<proteinExistence type="predicted"/>
<gene>
    <name evidence="2" type="primary">Necator_chrIV.g15932</name>
    <name evidence="2" type="ORF">RB195_002637</name>
</gene>
<keyword evidence="3" id="KW-1185">Reference proteome</keyword>
<dbReference type="Pfam" id="PF15880">
    <property type="entry name" value="NDUFV3"/>
    <property type="match status" value="1"/>
</dbReference>
<feature type="compositionally biased region" description="Basic and acidic residues" evidence="1">
    <location>
        <begin position="124"/>
        <end position="143"/>
    </location>
</feature>
<comment type="caution">
    <text evidence="2">The sequence shown here is derived from an EMBL/GenBank/DDBJ whole genome shotgun (WGS) entry which is preliminary data.</text>
</comment>
<accession>A0ABR1DK85</accession>
<evidence type="ECO:0000313" key="3">
    <source>
        <dbReference type="Proteomes" id="UP001303046"/>
    </source>
</evidence>
<feature type="region of interest" description="Disordered" evidence="1">
    <location>
        <begin position="119"/>
        <end position="143"/>
    </location>
</feature>
<evidence type="ECO:0008006" key="4">
    <source>
        <dbReference type="Google" id="ProtNLM"/>
    </source>
</evidence>
<protein>
    <recommendedName>
        <fullName evidence="4">NADH dehydrogenase [ubiquinone] flavoprotein 3, mitochondrial</fullName>
    </recommendedName>
</protein>